<evidence type="ECO:0000313" key="10">
    <source>
        <dbReference type="EMBL" id="KAK4766883.1"/>
    </source>
</evidence>
<comment type="caution">
    <text evidence="10">The sequence shown here is derived from an EMBL/GenBank/DDBJ whole genome shotgun (WGS) entry which is preliminary data.</text>
</comment>
<proteinExistence type="inferred from homology"/>
<feature type="region of interest" description="Disordered" evidence="8">
    <location>
        <begin position="361"/>
        <end position="385"/>
    </location>
</feature>
<evidence type="ECO:0000256" key="3">
    <source>
        <dbReference type="ARBA" id="ARBA00023125"/>
    </source>
</evidence>
<dbReference type="GO" id="GO:0003677">
    <property type="term" value="F:DNA binding"/>
    <property type="evidence" value="ECO:0007669"/>
    <property type="project" value="UniProtKB-KW"/>
</dbReference>
<keyword evidence="4" id="KW-0010">Activator</keyword>
<feature type="region of interest" description="Disordered" evidence="8">
    <location>
        <begin position="512"/>
        <end position="533"/>
    </location>
</feature>
<dbReference type="Pfam" id="PF00847">
    <property type="entry name" value="AP2"/>
    <property type="match status" value="1"/>
</dbReference>
<feature type="compositionally biased region" description="Acidic residues" evidence="8">
    <location>
        <begin position="52"/>
        <end position="72"/>
    </location>
</feature>
<keyword evidence="3" id="KW-0238">DNA-binding</keyword>
<evidence type="ECO:0000256" key="7">
    <source>
        <dbReference type="ARBA" id="ARBA00037973"/>
    </source>
</evidence>
<dbReference type="InterPro" id="IPR001471">
    <property type="entry name" value="AP2/ERF_dom"/>
</dbReference>
<feature type="region of interest" description="Disordered" evidence="8">
    <location>
        <begin position="1"/>
        <end position="95"/>
    </location>
</feature>
<dbReference type="PANTHER" id="PTHR32467">
    <property type="entry name" value="AP2-LIKE ETHYLENE-RESPONSIVE TRANSCRIPTION FACTOR"/>
    <property type="match status" value="1"/>
</dbReference>
<evidence type="ECO:0000259" key="9">
    <source>
        <dbReference type="PROSITE" id="PS51032"/>
    </source>
</evidence>
<dbReference type="CDD" id="cd00018">
    <property type="entry name" value="AP2"/>
    <property type="match status" value="2"/>
</dbReference>
<dbReference type="GO" id="GO:0003700">
    <property type="term" value="F:DNA-binding transcription factor activity"/>
    <property type="evidence" value="ECO:0007669"/>
    <property type="project" value="InterPro"/>
</dbReference>
<dbReference type="GO" id="GO:0005634">
    <property type="term" value="C:nucleus"/>
    <property type="evidence" value="ECO:0007669"/>
    <property type="project" value="UniProtKB-SubCell"/>
</dbReference>
<dbReference type="PANTHER" id="PTHR32467:SF142">
    <property type="entry name" value="FLORAL HOMEOTIC PROTEIN APETALA 2"/>
    <property type="match status" value="1"/>
</dbReference>
<dbReference type="SUPFAM" id="SSF54171">
    <property type="entry name" value="DNA-binding domain"/>
    <property type="match status" value="2"/>
</dbReference>
<dbReference type="InterPro" id="IPR016177">
    <property type="entry name" value="DNA-bd_dom_sf"/>
</dbReference>
<keyword evidence="2" id="KW-0805">Transcription regulation</keyword>
<feature type="compositionally biased region" description="Low complexity" evidence="8">
    <location>
        <begin position="512"/>
        <end position="522"/>
    </location>
</feature>
<keyword evidence="11" id="KW-1185">Reference proteome</keyword>
<comment type="subcellular location">
    <subcellularLocation>
        <location evidence="1">Nucleus</location>
    </subcellularLocation>
</comment>
<sequence length="533" mass="58984">MWDLNDSPDQVTRDDESPDFSEKGKRVSAGGGSFSNSSSSAAAAALNLEEPVSADEDEEEGMEVEEDEDDDPSSALKHSGRIFGFSVRGDDRPRPTTLQFFPSKGAPEVEAAAAVAASSSEAGAFPRAHWANVKFFQSDPAAALPTPDVWQPLKKSRRGPRSRSSQYRGVTFYRRTGRWESHIWDCGKQVYLGGFDTAHAAARAYDRAAIKFRGVDADINFRIEDYEEDLKQMSNLTKEEFVHVLRRQSTGIPRGSSKFRGVSLHKCGRWEARMDQFLGKKYVYLGLIDTEIEAARAYDKAAIKCNGKDAVTNFDPSIYDDEIISSGKDLHSVFPFHFHYQITFTCHMFWVESPRATSPEHNLDLSLGSSSSRQSNPKQQQEADTSILLSQTCLHSSSSSSLKSPANDQVPRYGQIMGTPAHMLHLLPPNLSPSSFSQPVQFVSPGNGGQVVGGDLTLGRNNHQQQWQFYGSPQLYGTTAAASSGFPHHITTTTRPLTYHQHHQWLLKSNTFPTTTSNTNPNGYGIHQLTRPS</sequence>
<dbReference type="InterPro" id="IPR036955">
    <property type="entry name" value="AP2/ERF_dom_sf"/>
</dbReference>
<reference evidence="10 11" key="1">
    <citation type="journal article" date="2023" name="Hortic Res">
        <title>Pangenome of water caltrop reveals structural variations and asymmetric subgenome divergence after allopolyploidization.</title>
        <authorList>
            <person name="Zhang X."/>
            <person name="Chen Y."/>
            <person name="Wang L."/>
            <person name="Yuan Y."/>
            <person name="Fang M."/>
            <person name="Shi L."/>
            <person name="Lu R."/>
            <person name="Comes H.P."/>
            <person name="Ma Y."/>
            <person name="Chen Y."/>
            <person name="Huang G."/>
            <person name="Zhou Y."/>
            <person name="Zheng Z."/>
            <person name="Qiu Y."/>
        </authorList>
    </citation>
    <scope>NUCLEOTIDE SEQUENCE [LARGE SCALE GENOMIC DNA]</scope>
    <source>
        <strain evidence="10">F231</strain>
    </source>
</reference>
<protein>
    <recommendedName>
        <fullName evidence="9">AP2/ERF domain-containing protein</fullName>
    </recommendedName>
</protein>
<feature type="compositionally biased region" description="Low complexity" evidence="8">
    <location>
        <begin position="364"/>
        <end position="375"/>
    </location>
</feature>
<feature type="compositionally biased region" description="Low complexity" evidence="8">
    <location>
        <begin position="34"/>
        <end position="45"/>
    </location>
</feature>
<dbReference type="PRINTS" id="PR00367">
    <property type="entry name" value="ETHRSPELEMNT"/>
</dbReference>
<dbReference type="SMART" id="SM00380">
    <property type="entry name" value="AP2"/>
    <property type="match status" value="2"/>
</dbReference>
<dbReference type="AlphaFoldDB" id="A0AAN7KLJ5"/>
<evidence type="ECO:0000256" key="2">
    <source>
        <dbReference type="ARBA" id="ARBA00023015"/>
    </source>
</evidence>
<gene>
    <name evidence="10" type="ORF">SAY86_014634</name>
</gene>
<evidence type="ECO:0000313" key="11">
    <source>
        <dbReference type="Proteomes" id="UP001346149"/>
    </source>
</evidence>
<accession>A0AAN7KLJ5</accession>
<feature type="compositionally biased region" description="Basic and acidic residues" evidence="8">
    <location>
        <begin position="11"/>
        <end position="25"/>
    </location>
</feature>
<evidence type="ECO:0000256" key="6">
    <source>
        <dbReference type="ARBA" id="ARBA00023242"/>
    </source>
</evidence>
<feature type="domain" description="AP2/ERF" evidence="9">
    <location>
        <begin position="258"/>
        <end position="315"/>
    </location>
</feature>
<evidence type="ECO:0000256" key="4">
    <source>
        <dbReference type="ARBA" id="ARBA00023159"/>
    </source>
</evidence>
<comment type="similarity">
    <text evidence="7">Belongs to the AP2/ERF transcription factor family. AP2 subfamily.</text>
</comment>
<keyword evidence="6" id="KW-0539">Nucleus</keyword>
<dbReference type="Gene3D" id="3.30.730.10">
    <property type="entry name" value="AP2/ERF domain"/>
    <property type="match status" value="2"/>
</dbReference>
<feature type="domain" description="AP2/ERF" evidence="9">
    <location>
        <begin position="166"/>
        <end position="222"/>
    </location>
</feature>
<evidence type="ECO:0000256" key="5">
    <source>
        <dbReference type="ARBA" id="ARBA00023163"/>
    </source>
</evidence>
<dbReference type="Proteomes" id="UP001346149">
    <property type="component" value="Unassembled WGS sequence"/>
</dbReference>
<evidence type="ECO:0000256" key="8">
    <source>
        <dbReference type="SAM" id="MobiDB-lite"/>
    </source>
</evidence>
<organism evidence="10 11">
    <name type="scientific">Trapa natans</name>
    <name type="common">Water chestnut</name>
    <dbReference type="NCBI Taxonomy" id="22666"/>
    <lineage>
        <taxon>Eukaryota</taxon>
        <taxon>Viridiplantae</taxon>
        <taxon>Streptophyta</taxon>
        <taxon>Embryophyta</taxon>
        <taxon>Tracheophyta</taxon>
        <taxon>Spermatophyta</taxon>
        <taxon>Magnoliopsida</taxon>
        <taxon>eudicotyledons</taxon>
        <taxon>Gunneridae</taxon>
        <taxon>Pentapetalae</taxon>
        <taxon>rosids</taxon>
        <taxon>malvids</taxon>
        <taxon>Myrtales</taxon>
        <taxon>Lythraceae</taxon>
        <taxon>Trapa</taxon>
    </lineage>
</organism>
<dbReference type="PROSITE" id="PS51032">
    <property type="entry name" value="AP2_ERF"/>
    <property type="match status" value="2"/>
</dbReference>
<dbReference type="EMBL" id="JAXQNO010000022">
    <property type="protein sequence ID" value="KAK4766883.1"/>
    <property type="molecule type" value="Genomic_DNA"/>
</dbReference>
<name>A0AAN7KLJ5_TRANT</name>
<keyword evidence="5" id="KW-0804">Transcription</keyword>
<evidence type="ECO:0000256" key="1">
    <source>
        <dbReference type="ARBA" id="ARBA00004123"/>
    </source>
</evidence>
<feature type="region of interest" description="Disordered" evidence="8">
    <location>
        <begin position="146"/>
        <end position="166"/>
    </location>
</feature>
<dbReference type="FunFam" id="3.30.730.10:FF:000004">
    <property type="entry name" value="AP2-like ethylene-responsive transcription factor"/>
    <property type="match status" value="1"/>
</dbReference>